<dbReference type="GO" id="GO:0004252">
    <property type="term" value="F:serine-type endopeptidase activity"/>
    <property type="evidence" value="ECO:0007669"/>
    <property type="project" value="InterPro"/>
</dbReference>
<feature type="compositionally biased region" description="Basic and acidic residues" evidence="5">
    <location>
        <begin position="131"/>
        <end position="140"/>
    </location>
</feature>
<dbReference type="Pfam" id="PF00082">
    <property type="entry name" value="Peptidase_S8"/>
    <property type="match status" value="1"/>
</dbReference>
<keyword evidence="6" id="KW-1133">Transmembrane helix</keyword>
<dbReference type="PANTHER" id="PTHR10795">
    <property type="entry name" value="PROPROTEIN CONVERTASE SUBTILISIN/KEXIN"/>
    <property type="match status" value="1"/>
</dbReference>
<evidence type="ECO:0000259" key="7">
    <source>
        <dbReference type="Pfam" id="PF00082"/>
    </source>
</evidence>
<evidence type="ECO:0000256" key="4">
    <source>
        <dbReference type="PROSITE-ProRule" id="PRU01240"/>
    </source>
</evidence>
<evidence type="ECO:0000313" key="9">
    <source>
        <dbReference type="Proteomes" id="UP000594261"/>
    </source>
</evidence>
<sequence length="282" mass="29902">MAMYGSLLFCYISNILILTTSLVYIVYMGMGSLPADTNEVVSIFPSKTYHLHTTRSWDFLGFSETIERNAIAESDVIVGVIDTGIWPESESFNDEGFGPPLKKWKGECKGPSYFSKIIGAQYYSSTSNDNRSARDHDGHGTHTASTASGNKAKGVSFYKIAQGTARGGVPSARIAAYKVCYVDGCAAVDILAAFDDAIADGVDIISISLGPNFPEQDISQDTTAIGAFHAMDKGILTSQSAGNSGLRASVGIGINGFSLNGTKFPLVRGINAAKNTCSTSEV</sequence>
<dbReference type="AlphaFoldDB" id="A0A7N2N8R4"/>
<keyword evidence="6" id="KW-0812">Transmembrane</keyword>
<keyword evidence="3" id="KW-0732">Signal</keyword>
<evidence type="ECO:0000256" key="1">
    <source>
        <dbReference type="ARBA" id="ARBA00004613"/>
    </source>
</evidence>
<protein>
    <recommendedName>
        <fullName evidence="7">Peptidase S8/S53 domain-containing protein</fullName>
    </recommendedName>
</protein>
<dbReference type="InterPro" id="IPR036852">
    <property type="entry name" value="Peptidase_S8/S53_dom_sf"/>
</dbReference>
<dbReference type="EnsemblPlants" id="QL93p2008_0023:mrna">
    <property type="protein sequence ID" value="QL93p2008_0023:mrna"/>
    <property type="gene ID" value="QL93p2008_0023"/>
</dbReference>
<evidence type="ECO:0000256" key="6">
    <source>
        <dbReference type="SAM" id="Phobius"/>
    </source>
</evidence>
<dbReference type="Gene3D" id="3.40.50.200">
    <property type="entry name" value="Peptidase S8/S53 domain"/>
    <property type="match status" value="1"/>
</dbReference>
<dbReference type="PROSITE" id="PS51892">
    <property type="entry name" value="SUBTILASE"/>
    <property type="match status" value="1"/>
</dbReference>
<feature type="domain" description="Peptidase S8/S53" evidence="7">
    <location>
        <begin position="74"/>
        <end position="245"/>
    </location>
</feature>
<feature type="region of interest" description="Disordered" evidence="5">
    <location>
        <begin position="128"/>
        <end position="148"/>
    </location>
</feature>
<keyword evidence="9" id="KW-1185">Reference proteome</keyword>
<comment type="subcellular location">
    <subcellularLocation>
        <location evidence="1">Secreted</location>
    </subcellularLocation>
</comment>
<accession>A0A7N2N8R4</accession>
<evidence type="ECO:0000256" key="3">
    <source>
        <dbReference type="ARBA" id="ARBA00022729"/>
    </source>
</evidence>
<evidence type="ECO:0000256" key="5">
    <source>
        <dbReference type="SAM" id="MobiDB-lite"/>
    </source>
</evidence>
<proteinExistence type="inferred from homology"/>
<dbReference type="GO" id="GO:0006508">
    <property type="term" value="P:proteolysis"/>
    <property type="evidence" value="ECO:0007669"/>
    <property type="project" value="InterPro"/>
</dbReference>
<dbReference type="InterPro" id="IPR045051">
    <property type="entry name" value="SBT"/>
</dbReference>
<dbReference type="OMA" id="NFTCNKV"/>
<dbReference type="Proteomes" id="UP000594261">
    <property type="component" value="Unassembled WGS sequence"/>
</dbReference>
<reference evidence="8" key="1">
    <citation type="submission" date="2021-01" db="UniProtKB">
        <authorList>
            <consortium name="EnsemblPlants"/>
        </authorList>
    </citation>
    <scope>IDENTIFICATION</scope>
</reference>
<comment type="caution">
    <text evidence="4">Lacks conserved residue(s) required for the propagation of feature annotation.</text>
</comment>
<evidence type="ECO:0000256" key="2">
    <source>
        <dbReference type="ARBA" id="ARBA00011073"/>
    </source>
</evidence>
<dbReference type="SUPFAM" id="SSF52743">
    <property type="entry name" value="Subtilisin-like"/>
    <property type="match status" value="1"/>
</dbReference>
<evidence type="ECO:0000313" key="8">
    <source>
        <dbReference type="EnsemblPlants" id="QL93p2008_0023:mrna"/>
    </source>
</evidence>
<keyword evidence="6" id="KW-0472">Membrane</keyword>
<name>A0A7N2N8R4_QUELO</name>
<comment type="similarity">
    <text evidence="2 4">Belongs to the peptidase S8 family.</text>
</comment>
<dbReference type="InterPro" id="IPR000209">
    <property type="entry name" value="Peptidase_S8/S53_dom"/>
</dbReference>
<feature type="transmembrane region" description="Helical" evidence="6">
    <location>
        <begin position="6"/>
        <end position="27"/>
    </location>
</feature>
<dbReference type="GO" id="GO:0005576">
    <property type="term" value="C:extracellular region"/>
    <property type="evidence" value="ECO:0007669"/>
    <property type="project" value="UniProtKB-SubCell"/>
</dbReference>
<organism evidence="8 9">
    <name type="scientific">Quercus lobata</name>
    <name type="common">Valley oak</name>
    <dbReference type="NCBI Taxonomy" id="97700"/>
    <lineage>
        <taxon>Eukaryota</taxon>
        <taxon>Viridiplantae</taxon>
        <taxon>Streptophyta</taxon>
        <taxon>Embryophyta</taxon>
        <taxon>Tracheophyta</taxon>
        <taxon>Spermatophyta</taxon>
        <taxon>Magnoliopsida</taxon>
        <taxon>eudicotyledons</taxon>
        <taxon>Gunneridae</taxon>
        <taxon>Pentapetalae</taxon>
        <taxon>rosids</taxon>
        <taxon>fabids</taxon>
        <taxon>Fagales</taxon>
        <taxon>Fagaceae</taxon>
        <taxon>Quercus</taxon>
    </lineage>
</organism>
<dbReference type="InParanoid" id="A0A7N2N8R4"/>
<dbReference type="Gramene" id="QL93p2008_0023:mrna">
    <property type="protein sequence ID" value="QL93p2008_0023:mrna"/>
    <property type="gene ID" value="QL93p2008_0023"/>
</dbReference>